<dbReference type="InParanoid" id="F4NYU3"/>
<evidence type="ECO:0000313" key="1">
    <source>
        <dbReference type="EMBL" id="EGF82089.1"/>
    </source>
</evidence>
<keyword evidence="2" id="KW-1185">Reference proteome</keyword>
<gene>
    <name evidence="1" type="ORF">BATDEDRAFT_23375</name>
</gene>
<protein>
    <submittedName>
        <fullName evidence="1">Uncharacterized protein</fullName>
    </submittedName>
</protein>
<proteinExistence type="predicted"/>
<reference evidence="1 2" key="1">
    <citation type="submission" date="2009-12" db="EMBL/GenBank/DDBJ databases">
        <title>The draft genome of Batrachochytrium dendrobatidis.</title>
        <authorList>
            <consortium name="US DOE Joint Genome Institute (JGI-PGF)"/>
            <person name="Kuo A."/>
            <person name="Salamov A."/>
            <person name="Schmutz J."/>
            <person name="Lucas S."/>
            <person name="Pitluck S."/>
            <person name="Rosenblum E."/>
            <person name="Stajich J."/>
            <person name="Eisen M."/>
            <person name="Grigoriev I.V."/>
        </authorList>
    </citation>
    <scope>NUCLEOTIDE SEQUENCE [LARGE SCALE GENOMIC DNA]</scope>
    <source>
        <strain evidence="2">JAM81 / FGSC 10211</strain>
    </source>
</reference>
<accession>F4NYU3</accession>
<dbReference type="GeneID" id="18238196"/>
<dbReference type="RefSeq" id="XP_006677266.1">
    <property type="nucleotide sequence ID" value="XM_006677203.1"/>
</dbReference>
<name>F4NYU3_BATDJ</name>
<evidence type="ECO:0000313" key="2">
    <source>
        <dbReference type="Proteomes" id="UP000007241"/>
    </source>
</evidence>
<organism evidence="1 2">
    <name type="scientific">Batrachochytrium dendrobatidis (strain JAM81 / FGSC 10211)</name>
    <name type="common">Frog chytrid fungus</name>
    <dbReference type="NCBI Taxonomy" id="684364"/>
    <lineage>
        <taxon>Eukaryota</taxon>
        <taxon>Fungi</taxon>
        <taxon>Fungi incertae sedis</taxon>
        <taxon>Chytridiomycota</taxon>
        <taxon>Chytridiomycota incertae sedis</taxon>
        <taxon>Chytridiomycetes</taxon>
        <taxon>Rhizophydiales</taxon>
        <taxon>Rhizophydiales incertae sedis</taxon>
        <taxon>Batrachochytrium</taxon>
    </lineage>
</organism>
<dbReference type="EMBL" id="GL882881">
    <property type="protein sequence ID" value="EGF82089.1"/>
    <property type="molecule type" value="Genomic_DNA"/>
</dbReference>
<sequence>MPQNRQDMQWPSQTATQTYPLNHHQRFHKKLQQPSNVIQSYTRRRVVDPDIKLPETLYIPQCLSSGMMPSAISISDTKEVRATDNTDSNASLVKKADKKTQSIAAANARLHSHYLTNSEPVSEPVSESVSIASTSVRTFVTTKPVSSLNKQPTIVKHVIGPGVSIPDAVKAVKSQQKVLFGMAVS</sequence>
<dbReference type="HOGENOM" id="CLU_1461041_0_0_1"/>
<dbReference type="AlphaFoldDB" id="F4NYU3"/>
<dbReference type="Proteomes" id="UP000007241">
    <property type="component" value="Unassembled WGS sequence"/>
</dbReference>